<feature type="domain" description="HTH luxR-type" evidence="6">
    <location>
        <begin position="9"/>
        <end position="76"/>
    </location>
</feature>
<reference evidence="8 9" key="1">
    <citation type="submission" date="2016-04" db="EMBL/GenBank/DDBJ databases">
        <title>Complete genome sequence and analysis of deep-sea sediment isolate, Amycolatopsis sp. WP1.</title>
        <authorList>
            <person name="Wang H."/>
            <person name="Chen S."/>
            <person name="Wu Q."/>
        </authorList>
    </citation>
    <scope>NUCLEOTIDE SEQUENCE [LARGE SCALE GENOMIC DNA]</scope>
    <source>
        <strain evidence="8 9">WP1</strain>
    </source>
</reference>
<dbReference type="SUPFAM" id="SSF46894">
    <property type="entry name" value="C-terminal effector domain of the bipartite response regulators"/>
    <property type="match status" value="2"/>
</dbReference>
<evidence type="ECO:0000256" key="1">
    <source>
        <dbReference type="ARBA" id="ARBA00005820"/>
    </source>
</evidence>
<organism evidence="8 9">
    <name type="scientific">Amycolatopsis albispora</name>
    <dbReference type="NCBI Taxonomy" id="1804986"/>
    <lineage>
        <taxon>Bacteria</taxon>
        <taxon>Bacillati</taxon>
        <taxon>Actinomycetota</taxon>
        <taxon>Actinomycetes</taxon>
        <taxon>Pseudonocardiales</taxon>
        <taxon>Pseudonocardiaceae</taxon>
        <taxon>Amycolatopsis</taxon>
    </lineage>
</organism>
<dbReference type="PANTHER" id="PTHR35807">
    <property type="entry name" value="TRANSCRIPTIONAL REGULATOR REDD-RELATED"/>
    <property type="match status" value="1"/>
</dbReference>
<evidence type="ECO:0000256" key="3">
    <source>
        <dbReference type="ARBA" id="ARBA00023125"/>
    </source>
</evidence>
<dbReference type="Gene3D" id="1.10.10.10">
    <property type="entry name" value="Winged helix-like DNA-binding domain superfamily/Winged helix DNA-binding domain"/>
    <property type="match status" value="2"/>
</dbReference>
<evidence type="ECO:0000259" key="7">
    <source>
        <dbReference type="PROSITE" id="PS51755"/>
    </source>
</evidence>
<accession>A0A344LJN2</accession>
<keyword evidence="2" id="KW-0805">Transcription regulation</keyword>
<evidence type="ECO:0000313" key="8">
    <source>
        <dbReference type="EMBL" id="AXB48256.1"/>
    </source>
</evidence>
<dbReference type="InterPro" id="IPR005158">
    <property type="entry name" value="BTAD"/>
</dbReference>
<dbReference type="GO" id="GO:0003677">
    <property type="term" value="F:DNA binding"/>
    <property type="evidence" value="ECO:0007669"/>
    <property type="project" value="UniProtKB-UniRule"/>
</dbReference>
<dbReference type="EMBL" id="CP015163">
    <property type="protein sequence ID" value="AXB48256.1"/>
    <property type="molecule type" value="Genomic_DNA"/>
</dbReference>
<evidence type="ECO:0008006" key="10">
    <source>
        <dbReference type="Google" id="ProtNLM"/>
    </source>
</evidence>
<dbReference type="InterPro" id="IPR051677">
    <property type="entry name" value="AfsR-DnrI-RedD_regulator"/>
</dbReference>
<dbReference type="InterPro" id="IPR011990">
    <property type="entry name" value="TPR-like_helical_dom_sf"/>
</dbReference>
<dbReference type="Pfam" id="PF00196">
    <property type="entry name" value="GerE"/>
    <property type="match status" value="1"/>
</dbReference>
<feature type="domain" description="OmpR/PhoB-type" evidence="7">
    <location>
        <begin position="61"/>
        <end position="160"/>
    </location>
</feature>
<sequence>MALTTASSGTAPRELLTPRERGVLRAVGRGLSTAEIAVELSIAEVAVRTELGRIVARLGLDDEPQHTPPLRLSVLGPLRAWHDSEPVDLGPVRQQALLAALALRPDVTVSRDELLDAVWGMEPPAAKVVPVYVYRLRRCLRSAGPDSVIGRDRGGYRFAGAGVRVDSARLAELAVEAAGLRRSGDLAAAVGRYASALALFRGEPLAGLPGPFAEGERRRLTERRIALLEGKLDCQVRLGRYAEAIGELSALTSEHPHSEPLAALLMRALYGSGRRADALGVFTRLRRRLVDDLGVEPSDLVGGVHQAILRGDRI</sequence>
<dbReference type="PRINTS" id="PR00038">
    <property type="entry name" value="HTHLUXR"/>
</dbReference>
<dbReference type="Gene3D" id="1.25.40.10">
    <property type="entry name" value="Tetratricopeptide repeat domain"/>
    <property type="match status" value="1"/>
</dbReference>
<dbReference type="OrthoDB" id="4336084at2"/>
<protein>
    <recommendedName>
        <fullName evidence="10">Transcriptional regulator</fullName>
    </recommendedName>
</protein>
<dbReference type="InterPro" id="IPR036388">
    <property type="entry name" value="WH-like_DNA-bd_sf"/>
</dbReference>
<keyword evidence="3 5" id="KW-0238">DNA-binding</keyword>
<dbReference type="PROSITE" id="PS50043">
    <property type="entry name" value="HTH_LUXR_2"/>
    <property type="match status" value="1"/>
</dbReference>
<dbReference type="SUPFAM" id="SSF48452">
    <property type="entry name" value="TPR-like"/>
    <property type="match status" value="1"/>
</dbReference>
<dbReference type="Pfam" id="PF03704">
    <property type="entry name" value="BTAD"/>
    <property type="match status" value="1"/>
</dbReference>
<evidence type="ECO:0000256" key="2">
    <source>
        <dbReference type="ARBA" id="ARBA00023015"/>
    </source>
</evidence>
<dbReference type="PANTHER" id="PTHR35807:SF1">
    <property type="entry name" value="TRANSCRIPTIONAL REGULATOR REDD"/>
    <property type="match status" value="1"/>
</dbReference>
<dbReference type="InterPro" id="IPR016032">
    <property type="entry name" value="Sig_transdc_resp-reg_C-effctor"/>
</dbReference>
<dbReference type="GO" id="GO:0000160">
    <property type="term" value="P:phosphorelay signal transduction system"/>
    <property type="evidence" value="ECO:0007669"/>
    <property type="project" value="InterPro"/>
</dbReference>
<evidence type="ECO:0000259" key="6">
    <source>
        <dbReference type="PROSITE" id="PS50043"/>
    </source>
</evidence>
<keyword evidence="9" id="KW-1185">Reference proteome</keyword>
<dbReference type="InterPro" id="IPR000792">
    <property type="entry name" value="Tscrpt_reg_LuxR_C"/>
</dbReference>
<dbReference type="SMART" id="SM01043">
    <property type="entry name" value="BTAD"/>
    <property type="match status" value="1"/>
</dbReference>
<dbReference type="AlphaFoldDB" id="A0A344LJN2"/>
<evidence type="ECO:0000256" key="4">
    <source>
        <dbReference type="ARBA" id="ARBA00023163"/>
    </source>
</evidence>
<dbReference type="SMART" id="SM00421">
    <property type="entry name" value="HTH_LUXR"/>
    <property type="match status" value="1"/>
</dbReference>
<comment type="similarity">
    <text evidence="1">Belongs to the AfsR/DnrI/RedD regulatory family.</text>
</comment>
<dbReference type="PROSITE" id="PS51755">
    <property type="entry name" value="OMPR_PHOB"/>
    <property type="match status" value="1"/>
</dbReference>
<evidence type="ECO:0000313" key="9">
    <source>
        <dbReference type="Proteomes" id="UP000250434"/>
    </source>
</evidence>
<evidence type="ECO:0000256" key="5">
    <source>
        <dbReference type="PROSITE-ProRule" id="PRU01091"/>
    </source>
</evidence>
<name>A0A344LJN2_9PSEU</name>
<dbReference type="KEGG" id="aab:A4R43_03705"/>
<dbReference type="CDD" id="cd06170">
    <property type="entry name" value="LuxR_C_like"/>
    <property type="match status" value="1"/>
</dbReference>
<dbReference type="Proteomes" id="UP000250434">
    <property type="component" value="Chromosome"/>
</dbReference>
<keyword evidence="4" id="KW-0804">Transcription</keyword>
<gene>
    <name evidence="8" type="ORF">A4R43_03705</name>
</gene>
<dbReference type="SMART" id="SM00862">
    <property type="entry name" value="Trans_reg_C"/>
    <property type="match status" value="1"/>
</dbReference>
<proteinExistence type="inferred from homology"/>
<dbReference type="GO" id="GO:0006355">
    <property type="term" value="P:regulation of DNA-templated transcription"/>
    <property type="evidence" value="ECO:0007669"/>
    <property type="project" value="InterPro"/>
</dbReference>
<dbReference type="Pfam" id="PF00486">
    <property type="entry name" value="Trans_reg_C"/>
    <property type="match status" value="1"/>
</dbReference>
<dbReference type="CDD" id="cd15831">
    <property type="entry name" value="BTAD"/>
    <property type="match status" value="1"/>
</dbReference>
<feature type="DNA-binding region" description="OmpR/PhoB-type" evidence="5">
    <location>
        <begin position="61"/>
        <end position="160"/>
    </location>
</feature>
<dbReference type="InterPro" id="IPR001867">
    <property type="entry name" value="OmpR/PhoB-type_DNA-bd"/>
</dbReference>